<sequence>MAQNNYDAHPDIAKLKPWTEMMFTGDSFSILKYDRDIYSLIKSGLVNVHVGELDQLSASKVHLADGTEFESDVLVANTGWKHVPSIKFLPEGIEAELGIPHQPTESGSAPPQDLANQHALVEAADREILQRFPQLRRQPVWNAHYKPITEQKGISTDTADEVTPYTPLTPYMLYRFMVPASARFLRTRDIAFAGMMSNLSNALRAHICGLWISAFFSGKLAIDTDTDTDPGAPASASASESPEDGNIERRIRRLQYETVLFNRWGKWRYPTDWGTKRPNFVFDAVPCFDLLQRDLGLNQYRKGGWFAEMTQVYGPADYEDITDEWMRKQKD</sequence>
<dbReference type="AlphaFoldDB" id="A0AAI8VTY2"/>
<gene>
    <name evidence="2" type="ORF">KHLLAP_LOCUS11500</name>
</gene>
<evidence type="ECO:0000313" key="2">
    <source>
        <dbReference type="EMBL" id="CAJ2511032.1"/>
    </source>
</evidence>
<reference evidence="2" key="1">
    <citation type="submission" date="2023-10" db="EMBL/GenBank/DDBJ databases">
        <authorList>
            <person name="Hackl T."/>
        </authorList>
    </citation>
    <scope>NUCLEOTIDE SEQUENCE</scope>
</reference>
<protein>
    <submittedName>
        <fullName evidence="2">Uu.00g066570.m01.CDS01</fullName>
    </submittedName>
</protein>
<dbReference type="Proteomes" id="UP001295740">
    <property type="component" value="Unassembled WGS sequence"/>
</dbReference>
<proteinExistence type="predicted"/>
<feature type="region of interest" description="Disordered" evidence="1">
    <location>
        <begin position="226"/>
        <end position="245"/>
    </location>
</feature>
<name>A0AAI8VTY2_9PEZI</name>
<evidence type="ECO:0000256" key="1">
    <source>
        <dbReference type="SAM" id="MobiDB-lite"/>
    </source>
</evidence>
<organism evidence="2 3">
    <name type="scientific">Anthostomella pinea</name>
    <dbReference type="NCBI Taxonomy" id="933095"/>
    <lineage>
        <taxon>Eukaryota</taxon>
        <taxon>Fungi</taxon>
        <taxon>Dikarya</taxon>
        <taxon>Ascomycota</taxon>
        <taxon>Pezizomycotina</taxon>
        <taxon>Sordariomycetes</taxon>
        <taxon>Xylariomycetidae</taxon>
        <taxon>Xylariales</taxon>
        <taxon>Xylariaceae</taxon>
        <taxon>Anthostomella</taxon>
    </lineage>
</organism>
<comment type="caution">
    <text evidence="2">The sequence shown here is derived from an EMBL/GenBank/DDBJ whole genome shotgun (WGS) entry which is preliminary data.</text>
</comment>
<accession>A0AAI8VTY2</accession>
<evidence type="ECO:0000313" key="3">
    <source>
        <dbReference type="Proteomes" id="UP001295740"/>
    </source>
</evidence>
<dbReference type="EMBL" id="CAUWAG010000018">
    <property type="protein sequence ID" value="CAJ2511032.1"/>
    <property type="molecule type" value="Genomic_DNA"/>
</dbReference>
<keyword evidence="3" id="KW-1185">Reference proteome</keyword>